<feature type="signal peptide" evidence="1">
    <location>
        <begin position="1"/>
        <end position="19"/>
    </location>
</feature>
<reference evidence="3" key="2">
    <citation type="journal article" date="2024" name="Antonie Van Leeuwenhoek">
        <title>Roseihalotalea indica gen. nov., sp. nov., a halophilic Bacteroidetes from mesopelagic Southwest Indian Ocean with higher carbohydrate metabolic potential.</title>
        <authorList>
            <person name="Chen B."/>
            <person name="Zhang M."/>
            <person name="Lin D."/>
            <person name="Ye J."/>
            <person name="Tang K."/>
        </authorList>
    </citation>
    <scope>NUCLEOTIDE SEQUENCE</scope>
    <source>
        <strain evidence="3">TK19036</strain>
    </source>
</reference>
<dbReference type="InterPro" id="IPR019223">
    <property type="entry name" value="DUF2147"/>
</dbReference>
<organism evidence="3">
    <name type="scientific">Roseihalotalea indica</name>
    <dbReference type="NCBI Taxonomy" id="2867963"/>
    <lineage>
        <taxon>Bacteria</taxon>
        <taxon>Pseudomonadati</taxon>
        <taxon>Bacteroidota</taxon>
        <taxon>Cytophagia</taxon>
        <taxon>Cytophagales</taxon>
        <taxon>Catalimonadaceae</taxon>
        <taxon>Roseihalotalea</taxon>
    </lineage>
</organism>
<keyword evidence="1" id="KW-0732">Signal</keyword>
<dbReference type="AlphaFoldDB" id="A0AA49GRR2"/>
<sequence>MKSIVLSLILFSIHFNLLAQDAKAVIGVWYTADQRGKVEIYPCEDEYCGKLVWMKDPNGPDGKPRKDVENPDPALQNRTIQGLQILKNLEYDEDGEYEDGEIYDPESGKTYSCLMRLSEDGNNLEIRGYIGFSLIGRSEEWTRTK</sequence>
<evidence type="ECO:0000256" key="1">
    <source>
        <dbReference type="SAM" id="SignalP"/>
    </source>
</evidence>
<evidence type="ECO:0000259" key="2">
    <source>
        <dbReference type="Pfam" id="PF09917"/>
    </source>
</evidence>
<dbReference type="PANTHER" id="PTHR36919">
    <property type="entry name" value="BLR1215 PROTEIN"/>
    <property type="match status" value="1"/>
</dbReference>
<dbReference type="EMBL" id="CP120682">
    <property type="protein sequence ID" value="WKN36044.1"/>
    <property type="molecule type" value="Genomic_DNA"/>
</dbReference>
<dbReference type="Pfam" id="PF09917">
    <property type="entry name" value="DUF2147"/>
    <property type="match status" value="1"/>
</dbReference>
<proteinExistence type="predicted"/>
<feature type="domain" description="DUF2147" evidence="2">
    <location>
        <begin position="27"/>
        <end position="143"/>
    </location>
</feature>
<reference evidence="3" key="1">
    <citation type="journal article" date="2023" name="Comput. Struct. Biotechnol. J.">
        <title>Discovery of a novel marine Bacteroidetes with a rich repertoire of carbohydrate-active enzymes.</title>
        <authorList>
            <person name="Chen B."/>
            <person name="Liu G."/>
            <person name="Chen Q."/>
            <person name="Wang H."/>
            <person name="Liu L."/>
            <person name="Tang K."/>
        </authorList>
    </citation>
    <scope>NUCLEOTIDE SEQUENCE</scope>
    <source>
        <strain evidence="3">TK19036</strain>
    </source>
</reference>
<gene>
    <name evidence="3" type="ORF">K4G66_27130</name>
</gene>
<evidence type="ECO:0000313" key="3">
    <source>
        <dbReference type="EMBL" id="WKN36044.1"/>
    </source>
</evidence>
<dbReference type="PANTHER" id="PTHR36919:SF2">
    <property type="entry name" value="BLL6627 PROTEIN"/>
    <property type="match status" value="1"/>
</dbReference>
<name>A0AA49GRR2_9BACT</name>
<dbReference type="Gene3D" id="2.40.128.520">
    <property type="match status" value="1"/>
</dbReference>
<accession>A0AA49GRR2</accession>
<protein>
    <submittedName>
        <fullName evidence="3">DUF2147 domain-containing protein</fullName>
    </submittedName>
</protein>
<feature type="chain" id="PRO_5041428084" evidence="1">
    <location>
        <begin position="20"/>
        <end position="145"/>
    </location>
</feature>